<dbReference type="RefSeq" id="WP_407882501.1">
    <property type="nucleotide sequence ID" value="NZ_BQXO01000001.1"/>
</dbReference>
<organism evidence="2 3">
    <name type="scientific">Furfurilactobacillus curtus</name>
    <dbReference type="NCBI Taxonomy" id="1746200"/>
    <lineage>
        <taxon>Bacteria</taxon>
        <taxon>Bacillati</taxon>
        <taxon>Bacillota</taxon>
        <taxon>Bacilli</taxon>
        <taxon>Lactobacillales</taxon>
        <taxon>Lactobacillaceae</taxon>
        <taxon>Furfurilactobacillus</taxon>
    </lineage>
</organism>
<protein>
    <submittedName>
        <fullName evidence="2">Uncharacterized protein</fullName>
    </submittedName>
</protein>
<comment type="caution">
    <text evidence="2">The sequence shown here is derived from an EMBL/GenBank/DDBJ whole genome shotgun (WGS) entry which is preliminary data.</text>
</comment>
<sequence length="201" mass="23086">MSVATPISKPEQQVFHDYEIPVHEPLSTFKSLAAVTTMAGEFEGHAVDLTDLLSDYVAAQLDFNRLVDIINQEWWSQLQTWHKLTGDRLSANVQKHAAAFGPFEQERQRLAAQAQAGFPKEILQKPREQWHAQDLFAYDYMMFQVDLKWEFFNIMEIMAQLNPDVNMETIATEIQSQLAPKHGPKERRVDFGSHNSPEDKA</sequence>
<evidence type="ECO:0000256" key="1">
    <source>
        <dbReference type="SAM" id="MobiDB-lite"/>
    </source>
</evidence>
<evidence type="ECO:0000313" key="3">
    <source>
        <dbReference type="Proteomes" id="UP001628078"/>
    </source>
</evidence>
<evidence type="ECO:0000313" key="2">
    <source>
        <dbReference type="EMBL" id="GKT05250.1"/>
    </source>
</evidence>
<accession>A0ABQ5JMP6</accession>
<gene>
    <name evidence="2" type="ORF">JCM31185_05390</name>
</gene>
<dbReference type="Proteomes" id="UP001628078">
    <property type="component" value="Unassembled WGS sequence"/>
</dbReference>
<feature type="region of interest" description="Disordered" evidence="1">
    <location>
        <begin position="177"/>
        <end position="201"/>
    </location>
</feature>
<proteinExistence type="predicted"/>
<feature type="compositionally biased region" description="Basic and acidic residues" evidence="1">
    <location>
        <begin position="186"/>
        <end position="201"/>
    </location>
</feature>
<keyword evidence="3" id="KW-1185">Reference proteome</keyword>
<reference evidence="2 3" key="1">
    <citation type="submission" date="2022-03" db="EMBL/GenBank/DDBJ databases">
        <title>Draft genome sequence of Furfurilactobacillus curtus JCM 31185.</title>
        <authorList>
            <person name="Suzuki S."/>
            <person name="Endo A."/>
            <person name="Kajikawa A."/>
        </authorList>
    </citation>
    <scope>NUCLEOTIDE SEQUENCE [LARGE SCALE GENOMIC DNA]</scope>
    <source>
        <strain evidence="2 3">JCM 31185</strain>
    </source>
</reference>
<dbReference type="EMBL" id="BQXO01000001">
    <property type="protein sequence ID" value="GKT05250.1"/>
    <property type="molecule type" value="Genomic_DNA"/>
</dbReference>
<name>A0ABQ5JMP6_9LACO</name>